<sequence>MQSFGWQTFKRIGASLTMSRAYRIILVFSIVIQLSAFFIVATVSLWIDQIYNGDIARLTTESKTFRAIDMYVASLLDTTCVNVEFAAARS</sequence>
<keyword evidence="3" id="KW-1185">Reference proteome</keyword>
<dbReference type="GeneID" id="18913949"/>
<dbReference type="Proteomes" id="UP000008370">
    <property type="component" value="Unassembled WGS sequence"/>
</dbReference>
<protein>
    <submittedName>
        <fullName evidence="2">Uncharacterized protein</fullName>
    </submittedName>
</protein>
<proteinExistence type="predicted"/>
<organism evidence="2 3">
    <name type="scientific">Phanerochaete carnosa (strain HHB-10118-sp)</name>
    <name type="common">White-rot fungus</name>
    <name type="synonym">Peniophora carnosa</name>
    <dbReference type="NCBI Taxonomy" id="650164"/>
    <lineage>
        <taxon>Eukaryota</taxon>
        <taxon>Fungi</taxon>
        <taxon>Dikarya</taxon>
        <taxon>Basidiomycota</taxon>
        <taxon>Agaricomycotina</taxon>
        <taxon>Agaricomycetes</taxon>
        <taxon>Polyporales</taxon>
        <taxon>Phanerochaetaceae</taxon>
        <taxon>Phanerochaete</taxon>
    </lineage>
</organism>
<keyword evidence="1" id="KW-1133">Transmembrane helix</keyword>
<evidence type="ECO:0000256" key="1">
    <source>
        <dbReference type="SAM" id="Phobius"/>
    </source>
</evidence>
<dbReference type="EMBL" id="JH930468">
    <property type="protein sequence ID" value="EKM60811.1"/>
    <property type="molecule type" value="Genomic_DNA"/>
</dbReference>
<accession>K5VD09</accession>
<gene>
    <name evidence="2" type="ORF">PHACADRAFT_246971</name>
</gene>
<keyword evidence="1" id="KW-0472">Membrane</keyword>
<evidence type="ECO:0000313" key="3">
    <source>
        <dbReference type="Proteomes" id="UP000008370"/>
    </source>
</evidence>
<dbReference type="AlphaFoldDB" id="K5VD09"/>
<keyword evidence="1" id="KW-0812">Transmembrane</keyword>
<feature type="transmembrane region" description="Helical" evidence="1">
    <location>
        <begin position="21"/>
        <end position="47"/>
    </location>
</feature>
<dbReference type="KEGG" id="pco:PHACADRAFT_246971"/>
<dbReference type="STRING" id="650164.K5VD09"/>
<dbReference type="InParanoid" id="K5VD09"/>
<evidence type="ECO:0000313" key="2">
    <source>
        <dbReference type="EMBL" id="EKM60811.1"/>
    </source>
</evidence>
<dbReference type="HOGENOM" id="CLU_2441581_0_0_1"/>
<name>K5VD09_PHACS</name>
<dbReference type="OrthoDB" id="2448307at2759"/>
<reference evidence="2 3" key="1">
    <citation type="journal article" date="2012" name="BMC Genomics">
        <title>Comparative genomics of the white-rot fungi, Phanerochaete carnosa and P. chrysosporium, to elucidate the genetic basis of the distinct wood types they colonize.</title>
        <authorList>
            <person name="Suzuki H."/>
            <person name="MacDonald J."/>
            <person name="Syed K."/>
            <person name="Salamov A."/>
            <person name="Hori C."/>
            <person name="Aerts A."/>
            <person name="Henrissat B."/>
            <person name="Wiebenga A."/>
            <person name="vanKuyk P.A."/>
            <person name="Barry K."/>
            <person name="Lindquist E."/>
            <person name="LaButti K."/>
            <person name="Lapidus A."/>
            <person name="Lucas S."/>
            <person name="Coutinho P."/>
            <person name="Gong Y."/>
            <person name="Samejima M."/>
            <person name="Mahadevan R."/>
            <person name="Abou-Zaid M."/>
            <person name="de Vries R.P."/>
            <person name="Igarashi K."/>
            <person name="Yadav J.S."/>
            <person name="Grigoriev I.V."/>
            <person name="Master E.R."/>
        </authorList>
    </citation>
    <scope>NUCLEOTIDE SEQUENCE [LARGE SCALE GENOMIC DNA]</scope>
    <source>
        <strain evidence="2 3">HHB-10118-sp</strain>
    </source>
</reference>
<dbReference type="RefSeq" id="XP_007390257.1">
    <property type="nucleotide sequence ID" value="XM_007390195.1"/>
</dbReference>